<dbReference type="AlphaFoldDB" id="H8L0V6"/>
<dbReference type="KEGG" id="fau:Fraau_0893"/>
<evidence type="ECO:0000313" key="2">
    <source>
        <dbReference type="Proteomes" id="UP000005234"/>
    </source>
</evidence>
<reference evidence="1" key="1">
    <citation type="submission" date="2012-02" db="EMBL/GenBank/DDBJ databases">
        <title>The complete genome of Frateuria aurantia DSM 6220.</title>
        <authorList>
            <consortium name="US DOE Joint Genome Institute (JGI-PGF)"/>
            <person name="Lucas S."/>
            <person name="Copeland A."/>
            <person name="Lapidus A."/>
            <person name="Glavina del Rio T."/>
            <person name="Dalin E."/>
            <person name="Tice H."/>
            <person name="Bruce D."/>
            <person name="Goodwin L."/>
            <person name="Pitluck S."/>
            <person name="Peters L."/>
            <person name="Ovchinnikova G."/>
            <person name="Teshima H."/>
            <person name="Kyrpides N."/>
            <person name="Mavromatis K."/>
            <person name="Ivanova N."/>
            <person name="Brettin T."/>
            <person name="Detter J.C."/>
            <person name="Han C."/>
            <person name="Larimer F."/>
            <person name="Land M."/>
            <person name="Hauser L."/>
            <person name="Markowitz V."/>
            <person name="Cheng J.-F."/>
            <person name="Hugenholtz P."/>
            <person name="Woyke T."/>
            <person name="Wu D."/>
            <person name="Brambilla E."/>
            <person name="Klenk H.-P."/>
            <person name="Eisen J.A."/>
        </authorList>
    </citation>
    <scope>NUCLEOTIDE SEQUENCE</scope>
    <source>
        <strain evidence="1">DSM 6220</strain>
    </source>
</reference>
<dbReference type="Proteomes" id="UP000005234">
    <property type="component" value="Chromosome"/>
</dbReference>
<keyword evidence="2" id="KW-1185">Reference proteome</keyword>
<sequence length="308" mass="33832">MSQAGTLMEIWLPSGAERLPAGDGPARWLGRADVIGAGLADVQAAVAEGFGFGGTDEMPVAALLRQHLAGDAGESVWLAADPAWIQPDMNGARLLACQQMQLSPGDAAALGRDLQPLFAEHEIELHVDDPEYWQLRLPEGLPAPALMPPSQAMGADVLAFVPAGAEGRRWRILCNEVQTLLHAHPLNAQRQASGLPPVNSLWFWGGGRLPPRMRSRWQGVISDDPVLLAAAAAAGLTAGEWVPATLEGLQGPWLVDLQTLDRESLHPWLAVLARLGRRHPLQWRLPDGRRWQQRPWHRWRFWRSAWTD</sequence>
<dbReference type="HOGENOM" id="CLU_037503_0_0_6"/>
<dbReference type="eggNOG" id="COG4255">
    <property type="taxonomic scope" value="Bacteria"/>
</dbReference>
<name>H8L0V6_FRAAD</name>
<dbReference type="EMBL" id="CP003350">
    <property type="protein sequence ID" value="AFC85362.1"/>
    <property type="molecule type" value="Genomic_DNA"/>
</dbReference>
<organism evidence="1 2">
    <name type="scientific">Frateuria aurantia (strain ATCC 33424 / DSM 6220 / KCTC 2777 / LMG 1558 / NBRC 3245 / NCIMB 13370)</name>
    <name type="common">Acetobacter aurantius</name>
    <dbReference type="NCBI Taxonomy" id="767434"/>
    <lineage>
        <taxon>Bacteria</taxon>
        <taxon>Pseudomonadati</taxon>
        <taxon>Pseudomonadota</taxon>
        <taxon>Gammaproteobacteria</taxon>
        <taxon>Lysobacterales</taxon>
        <taxon>Rhodanobacteraceae</taxon>
        <taxon>Frateuria</taxon>
    </lineage>
</organism>
<evidence type="ECO:0000313" key="1">
    <source>
        <dbReference type="EMBL" id="AFC85362.1"/>
    </source>
</evidence>
<evidence type="ECO:0008006" key="3">
    <source>
        <dbReference type="Google" id="ProtNLM"/>
    </source>
</evidence>
<dbReference type="STRING" id="767434.Fraau_0893"/>
<proteinExistence type="predicted"/>
<gene>
    <name evidence="1" type="ordered locus">Fraau_0893</name>
</gene>
<protein>
    <recommendedName>
        <fullName evidence="3">Phosphoglycerate mutase</fullName>
    </recommendedName>
</protein>
<accession>H8L0V6</accession>